<dbReference type="Proteomes" id="UP001372834">
    <property type="component" value="Unassembled WGS sequence"/>
</dbReference>
<organism evidence="2 3">
    <name type="scientific">Polyplax serrata</name>
    <name type="common">Common mouse louse</name>
    <dbReference type="NCBI Taxonomy" id="468196"/>
    <lineage>
        <taxon>Eukaryota</taxon>
        <taxon>Metazoa</taxon>
        <taxon>Ecdysozoa</taxon>
        <taxon>Arthropoda</taxon>
        <taxon>Hexapoda</taxon>
        <taxon>Insecta</taxon>
        <taxon>Pterygota</taxon>
        <taxon>Neoptera</taxon>
        <taxon>Paraneoptera</taxon>
        <taxon>Psocodea</taxon>
        <taxon>Troctomorpha</taxon>
        <taxon>Phthiraptera</taxon>
        <taxon>Anoplura</taxon>
        <taxon>Polyplacidae</taxon>
        <taxon>Polyplax</taxon>
    </lineage>
</organism>
<feature type="region of interest" description="Disordered" evidence="1">
    <location>
        <begin position="57"/>
        <end position="167"/>
    </location>
</feature>
<evidence type="ECO:0000256" key="1">
    <source>
        <dbReference type="SAM" id="MobiDB-lite"/>
    </source>
</evidence>
<dbReference type="AlphaFoldDB" id="A0AAN8NNC8"/>
<reference evidence="2 3" key="1">
    <citation type="submission" date="2023-10" db="EMBL/GenBank/DDBJ databases">
        <title>Genomes of two closely related lineages of the louse Polyplax serrata with different host specificities.</title>
        <authorList>
            <person name="Martinu J."/>
            <person name="Tarabai H."/>
            <person name="Stefka J."/>
            <person name="Hypsa V."/>
        </authorList>
    </citation>
    <scope>NUCLEOTIDE SEQUENCE [LARGE SCALE GENOMIC DNA]</scope>
    <source>
        <strain evidence="2">HR10_N</strain>
    </source>
</reference>
<sequence length="167" mass="17436">MPATPSNATNHNYTTASNFKRQNTVDSATIKENTARINSGNAPTRPTVAKNSVNITALDSSASPGKPRGVTKSNTMTGNRNLSSGGSVGRRSTISYEAKSASNEKTNITGDLGTPSATLGTNENLTSGRANKGHIKSASISTSTASSRQDHPTLGLDTSFDPLQRQR</sequence>
<evidence type="ECO:0000313" key="2">
    <source>
        <dbReference type="EMBL" id="KAK6622990.1"/>
    </source>
</evidence>
<feature type="region of interest" description="Disordered" evidence="1">
    <location>
        <begin position="1"/>
        <end position="24"/>
    </location>
</feature>
<accession>A0AAN8NNC8</accession>
<dbReference type="EMBL" id="JAWJWE010000038">
    <property type="protein sequence ID" value="KAK6622990.1"/>
    <property type="molecule type" value="Genomic_DNA"/>
</dbReference>
<feature type="compositionally biased region" description="Polar residues" evidence="1">
    <location>
        <begin position="71"/>
        <end position="129"/>
    </location>
</feature>
<evidence type="ECO:0000313" key="3">
    <source>
        <dbReference type="Proteomes" id="UP001372834"/>
    </source>
</evidence>
<comment type="caution">
    <text evidence="2">The sequence shown here is derived from an EMBL/GenBank/DDBJ whole genome shotgun (WGS) entry which is preliminary data.</text>
</comment>
<protein>
    <submittedName>
        <fullName evidence="2">Uncharacterized protein</fullName>
    </submittedName>
</protein>
<feature type="compositionally biased region" description="Low complexity" evidence="1">
    <location>
        <begin position="137"/>
        <end position="147"/>
    </location>
</feature>
<proteinExistence type="predicted"/>
<gene>
    <name evidence="2" type="ORF">RUM43_008842</name>
</gene>
<name>A0AAN8NNC8_POLSC</name>